<keyword evidence="1" id="KW-1133">Transmembrane helix</keyword>
<gene>
    <name evidence="2" type="ORF">CSX01_10290</name>
</gene>
<proteinExistence type="predicted"/>
<evidence type="ECO:0000313" key="3">
    <source>
        <dbReference type="Proteomes" id="UP000225889"/>
    </source>
</evidence>
<feature type="transmembrane region" description="Helical" evidence="1">
    <location>
        <begin position="86"/>
        <end position="105"/>
    </location>
</feature>
<accession>A0A2G3DU21</accession>
<feature type="transmembrane region" description="Helical" evidence="1">
    <location>
        <begin position="54"/>
        <end position="74"/>
    </location>
</feature>
<dbReference type="RefSeq" id="WP_099392326.1">
    <property type="nucleotide sequence ID" value="NZ_PDYF01000025.1"/>
</dbReference>
<dbReference type="Proteomes" id="UP000225889">
    <property type="component" value="Unassembled WGS sequence"/>
</dbReference>
<evidence type="ECO:0000313" key="2">
    <source>
        <dbReference type="EMBL" id="PHU34375.1"/>
    </source>
</evidence>
<sequence>MMDNIDSVTKILVGLLPILIAGESLYFGILEAMKSLQIELLLDEYKKYNKKLKNTAVLVVIIYAICGAVYNYLFTIEINVPEVRSVAIWGLIISIIIDFIIVFVGHKKGKNVSKIHFFLIIFMVFILGALISSLLSGYAYHSLFALIVIPLVEGMIACFVYIILQESKASKVSEFKILLDNEEFYIHIRIGDDLLCGSGITLEQSDRLRLIKRSKIRDENIVINYINNES</sequence>
<keyword evidence="1" id="KW-0812">Transmembrane</keyword>
<reference evidence="2 3" key="1">
    <citation type="submission" date="2017-10" db="EMBL/GenBank/DDBJ databases">
        <title>Resolving the taxonomy of Roseburia spp., Eubacterium rectale and Agathobacter spp. through phylogenomic analysis.</title>
        <authorList>
            <person name="Sheridan P.O."/>
            <person name="Walker A.W."/>
            <person name="Duncan S.H."/>
            <person name="Scott K.P."/>
            <person name="Toole P.W.O."/>
            <person name="Luis P."/>
            <person name="Flint H.J."/>
        </authorList>
    </citation>
    <scope>NUCLEOTIDE SEQUENCE [LARGE SCALE GENOMIC DNA]</scope>
    <source>
        <strain evidence="2 3">JK626</strain>
    </source>
</reference>
<feature type="transmembrane region" description="Helical" evidence="1">
    <location>
        <begin position="117"/>
        <end position="138"/>
    </location>
</feature>
<comment type="caution">
    <text evidence="2">The sequence shown here is derived from an EMBL/GenBank/DDBJ whole genome shotgun (WGS) entry which is preliminary data.</text>
</comment>
<feature type="transmembrane region" description="Helical" evidence="1">
    <location>
        <begin position="144"/>
        <end position="164"/>
    </location>
</feature>
<name>A0A2G3DU21_9FIRM</name>
<dbReference type="AlphaFoldDB" id="A0A2G3DU21"/>
<dbReference type="EMBL" id="PDYF01000025">
    <property type="protein sequence ID" value="PHU34375.1"/>
    <property type="molecule type" value="Genomic_DNA"/>
</dbReference>
<protein>
    <submittedName>
        <fullName evidence="2">Uncharacterized protein</fullName>
    </submittedName>
</protein>
<evidence type="ECO:0000256" key="1">
    <source>
        <dbReference type="SAM" id="Phobius"/>
    </source>
</evidence>
<organism evidence="2 3">
    <name type="scientific">Pseudobutyrivibrio ruminis</name>
    <dbReference type="NCBI Taxonomy" id="46206"/>
    <lineage>
        <taxon>Bacteria</taxon>
        <taxon>Bacillati</taxon>
        <taxon>Bacillota</taxon>
        <taxon>Clostridia</taxon>
        <taxon>Lachnospirales</taxon>
        <taxon>Lachnospiraceae</taxon>
        <taxon>Pseudobutyrivibrio</taxon>
    </lineage>
</organism>
<feature type="transmembrane region" description="Helical" evidence="1">
    <location>
        <begin position="12"/>
        <end position="33"/>
    </location>
</feature>
<keyword evidence="1" id="KW-0472">Membrane</keyword>
<reference evidence="2 3" key="2">
    <citation type="submission" date="2017-10" db="EMBL/GenBank/DDBJ databases">
        <authorList>
            <person name="Banno H."/>
            <person name="Chua N.-H."/>
        </authorList>
    </citation>
    <scope>NUCLEOTIDE SEQUENCE [LARGE SCALE GENOMIC DNA]</scope>
    <source>
        <strain evidence="2 3">JK626</strain>
    </source>
</reference>